<evidence type="ECO:0000256" key="1">
    <source>
        <dbReference type="SAM" id="Phobius"/>
    </source>
</evidence>
<dbReference type="EMBL" id="PQAP01000005">
    <property type="protein sequence ID" value="PWB76076.1"/>
    <property type="molecule type" value="Genomic_DNA"/>
</dbReference>
<evidence type="ECO:0000313" key="3">
    <source>
        <dbReference type="Proteomes" id="UP000250918"/>
    </source>
</evidence>
<name>A0A855XBA3_9BACT</name>
<dbReference type="AlphaFoldDB" id="A0A855XBA3"/>
<reference evidence="2 3" key="1">
    <citation type="journal article" date="2018" name="ISME J.">
        <title>A methanotrophic archaeon couples anaerobic oxidation of methane to Fe(III) reduction.</title>
        <authorList>
            <person name="Cai C."/>
            <person name="Leu A.O."/>
            <person name="Xie G.J."/>
            <person name="Guo J."/>
            <person name="Feng Y."/>
            <person name="Zhao J.X."/>
            <person name="Tyson G.W."/>
            <person name="Yuan Z."/>
            <person name="Hu S."/>
        </authorList>
    </citation>
    <scope>NUCLEOTIDE SEQUENCE [LARGE SCALE GENOMIC DNA]</scope>
    <source>
        <strain evidence="2">FeB_12</strain>
    </source>
</reference>
<protein>
    <submittedName>
        <fullName evidence="2">Uncharacterized protein</fullName>
    </submittedName>
</protein>
<proteinExistence type="predicted"/>
<feature type="transmembrane region" description="Helical" evidence="1">
    <location>
        <begin position="47"/>
        <end position="69"/>
    </location>
</feature>
<organism evidence="2 3">
    <name type="scientific">candidate division GN15 bacterium</name>
    <dbReference type="NCBI Taxonomy" id="2072418"/>
    <lineage>
        <taxon>Bacteria</taxon>
        <taxon>candidate division GN15</taxon>
    </lineage>
</organism>
<keyword evidence="1" id="KW-0472">Membrane</keyword>
<keyword evidence="1" id="KW-0812">Transmembrane</keyword>
<gene>
    <name evidence="2" type="ORF">C3F09_01145</name>
</gene>
<evidence type="ECO:0000313" key="2">
    <source>
        <dbReference type="EMBL" id="PWB76076.1"/>
    </source>
</evidence>
<sequence>MEVSLQTSLGFWERFKSRVTDWRRMSVVSTVVVMLLVLFLVPQITPFWQFTVTEVVELLMMLFLVSLFVERAVEVIMGAWRGREKQELEAEAGIQRRFSTDGKVKEDAERAYEVYKAEFRVFSLLVALFIGLMISALGFRVLQPLVDPIAHRNLPGWHKALFTSADTFVTGAMIGGGSEGIHRVLDAFLLQFDRWRKYTKEKIG</sequence>
<keyword evidence="1" id="KW-1133">Transmembrane helix</keyword>
<feature type="transmembrane region" description="Helical" evidence="1">
    <location>
        <begin position="21"/>
        <end position="41"/>
    </location>
</feature>
<comment type="caution">
    <text evidence="2">The sequence shown here is derived from an EMBL/GenBank/DDBJ whole genome shotgun (WGS) entry which is preliminary data.</text>
</comment>
<dbReference type="Proteomes" id="UP000250918">
    <property type="component" value="Unassembled WGS sequence"/>
</dbReference>
<accession>A0A855XBA3</accession>
<feature type="transmembrane region" description="Helical" evidence="1">
    <location>
        <begin position="121"/>
        <end position="142"/>
    </location>
</feature>